<feature type="region of interest" description="Disordered" evidence="1">
    <location>
        <begin position="134"/>
        <end position="168"/>
    </location>
</feature>
<keyword evidence="2" id="KW-1133">Transmembrane helix</keyword>
<reference evidence="5 6" key="1">
    <citation type="journal article" date="2015" name="Plant Cell">
        <title>Oil accumulation by the oleaginous diatom Fistulifera solaris as revealed by the genome and transcriptome.</title>
        <authorList>
            <person name="Tanaka T."/>
            <person name="Maeda Y."/>
            <person name="Veluchamy A."/>
            <person name="Tanaka M."/>
            <person name="Abida H."/>
            <person name="Marechal E."/>
            <person name="Bowler C."/>
            <person name="Muto M."/>
            <person name="Sunaga Y."/>
            <person name="Tanaka M."/>
            <person name="Yoshino T."/>
            <person name="Taniguchi T."/>
            <person name="Fukuda Y."/>
            <person name="Nemoto M."/>
            <person name="Matsumoto M."/>
            <person name="Wong P.S."/>
            <person name="Aburatani S."/>
            <person name="Fujibuchi W."/>
        </authorList>
    </citation>
    <scope>NUCLEOTIDE SEQUENCE [LARGE SCALE GENOMIC DNA]</scope>
    <source>
        <strain evidence="5 6">JPCC DA0580</strain>
    </source>
</reference>
<name>A0A1Z5JG83_FISSO</name>
<feature type="region of interest" description="Disordered" evidence="1">
    <location>
        <begin position="284"/>
        <end position="314"/>
    </location>
</feature>
<keyword evidence="6" id="KW-1185">Reference proteome</keyword>
<protein>
    <recommendedName>
        <fullName evidence="3 4">EGF-like domain-containing protein</fullName>
    </recommendedName>
</protein>
<evidence type="ECO:0000259" key="3">
    <source>
        <dbReference type="PROSITE" id="PS00022"/>
    </source>
</evidence>
<dbReference type="InterPro" id="IPR000742">
    <property type="entry name" value="EGF"/>
</dbReference>
<evidence type="ECO:0000313" key="6">
    <source>
        <dbReference type="Proteomes" id="UP000198406"/>
    </source>
</evidence>
<dbReference type="AlphaFoldDB" id="A0A1Z5JG83"/>
<dbReference type="PANTHER" id="PTHR24033:SF151">
    <property type="entry name" value="NOTCH 2"/>
    <property type="match status" value="1"/>
</dbReference>
<keyword evidence="2" id="KW-0472">Membrane</keyword>
<sequence length="359" mass="40003">MIEQCACDEGYGGAACDVPVEPCQSDGKCKNGRPCQRQRDTGEMVCDCSVAEEVSRFAGLMCRNPYTEYCADKYDPNESTSFCTNGGKCKSSFISAQVAPGNTTINNEYRHLGCVCPKEFYGPHCELLKYDREQASDTDADPDNESESETDVEINTGNDESDNEVADTDKSILSEPVEEGQITNPTDSTKQPNVPLIVGLSFLAAFSVLLLLFGMTRRATRPEIYTDGMHIHDTDLSQGYPPEYASDTLSYGEAHLYSHDPNQILAMSGRGQYYTDNPYDTASQRSGAGLYRENDGLERSSKYRSARRTNPPLYVDFETNTTISDRRYRGYQEEDHATNDWESGTSQTTRQWGNNAHVY</sequence>
<dbReference type="PROSITE" id="PS00022">
    <property type="entry name" value="EGF_1"/>
    <property type="match status" value="2"/>
</dbReference>
<feature type="compositionally biased region" description="Acidic residues" evidence="1">
    <location>
        <begin position="136"/>
        <end position="152"/>
    </location>
</feature>
<organism evidence="5 6">
    <name type="scientific">Fistulifera solaris</name>
    <name type="common">Oleaginous diatom</name>
    <dbReference type="NCBI Taxonomy" id="1519565"/>
    <lineage>
        <taxon>Eukaryota</taxon>
        <taxon>Sar</taxon>
        <taxon>Stramenopiles</taxon>
        <taxon>Ochrophyta</taxon>
        <taxon>Bacillariophyta</taxon>
        <taxon>Bacillariophyceae</taxon>
        <taxon>Bacillariophycidae</taxon>
        <taxon>Naviculales</taxon>
        <taxon>Naviculaceae</taxon>
        <taxon>Fistulifera</taxon>
    </lineage>
</organism>
<feature type="domain" description="EGF-like" evidence="3">
    <location>
        <begin position="114"/>
        <end position="125"/>
    </location>
</feature>
<feature type="transmembrane region" description="Helical" evidence="2">
    <location>
        <begin position="194"/>
        <end position="213"/>
    </location>
</feature>
<evidence type="ECO:0000313" key="5">
    <source>
        <dbReference type="EMBL" id="GAX13010.1"/>
    </source>
</evidence>
<evidence type="ECO:0000256" key="2">
    <source>
        <dbReference type="SAM" id="Phobius"/>
    </source>
</evidence>
<dbReference type="Proteomes" id="UP000198406">
    <property type="component" value="Unassembled WGS sequence"/>
</dbReference>
<dbReference type="EMBL" id="BDSP01000060">
    <property type="protein sequence ID" value="GAX13010.1"/>
    <property type="molecule type" value="Genomic_DNA"/>
</dbReference>
<comment type="caution">
    <text evidence="5">The sequence shown here is derived from an EMBL/GenBank/DDBJ whole genome shotgun (WGS) entry which is preliminary data.</text>
</comment>
<evidence type="ECO:0000256" key="1">
    <source>
        <dbReference type="SAM" id="MobiDB-lite"/>
    </source>
</evidence>
<dbReference type="PROSITE" id="PS01186">
    <property type="entry name" value="EGF_2"/>
    <property type="match status" value="1"/>
</dbReference>
<dbReference type="OrthoDB" id="430340at2759"/>
<feature type="compositionally biased region" description="Basic and acidic residues" evidence="1">
    <location>
        <begin position="292"/>
        <end position="301"/>
    </location>
</feature>
<gene>
    <name evidence="5" type="ORF">FisN_2Hh495</name>
</gene>
<feature type="compositionally biased region" description="Polar residues" evidence="1">
    <location>
        <begin position="340"/>
        <end position="359"/>
    </location>
</feature>
<dbReference type="PANTHER" id="PTHR24033">
    <property type="entry name" value="EGF-LIKE DOMAIN-CONTAINING PROTEIN"/>
    <property type="match status" value="1"/>
</dbReference>
<keyword evidence="2" id="KW-0812">Transmembrane</keyword>
<evidence type="ECO:0000259" key="4">
    <source>
        <dbReference type="PROSITE" id="PS01186"/>
    </source>
</evidence>
<dbReference type="Gene3D" id="2.10.25.10">
    <property type="entry name" value="Laminin"/>
    <property type="match status" value="1"/>
</dbReference>
<proteinExistence type="predicted"/>
<dbReference type="InterPro" id="IPR051830">
    <property type="entry name" value="NOTCH_homolog"/>
</dbReference>
<feature type="domain" description="EGF-like" evidence="3 4">
    <location>
        <begin position="5"/>
        <end position="16"/>
    </location>
</feature>
<dbReference type="InParanoid" id="A0A1Z5JG83"/>
<feature type="region of interest" description="Disordered" evidence="1">
    <location>
        <begin position="334"/>
        <end position="359"/>
    </location>
</feature>
<accession>A0A1Z5JG83</accession>